<protein>
    <submittedName>
        <fullName evidence="4">Prolyl oligopeptidase family serine peptidase</fullName>
    </submittedName>
</protein>
<feature type="signal peptide" evidence="2">
    <location>
        <begin position="1"/>
        <end position="21"/>
    </location>
</feature>
<evidence type="ECO:0000256" key="2">
    <source>
        <dbReference type="SAM" id="SignalP"/>
    </source>
</evidence>
<dbReference type="PANTHER" id="PTHR43037">
    <property type="entry name" value="UNNAMED PRODUCT-RELATED"/>
    <property type="match status" value="1"/>
</dbReference>
<proteinExistence type="predicted"/>
<dbReference type="PANTHER" id="PTHR43037:SF1">
    <property type="entry name" value="BLL1128 PROTEIN"/>
    <property type="match status" value="1"/>
</dbReference>
<dbReference type="RefSeq" id="WP_263052746.1">
    <property type="nucleotide sequence ID" value="NZ_CP106735.1"/>
</dbReference>
<feature type="domain" description="Peptidase S9 prolyl oligopeptidase catalytic" evidence="3">
    <location>
        <begin position="176"/>
        <end position="224"/>
    </location>
</feature>
<dbReference type="Pfam" id="PF00326">
    <property type="entry name" value="Peptidase_S9"/>
    <property type="match status" value="1"/>
</dbReference>
<gene>
    <name evidence="4" type="ORF">N7E81_07885</name>
</gene>
<dbReference type="Gene3D" id="3.40.50.1820">
    <property type="entry name" value="alpha/beta hydrolase"/>
    <property type="match status" value="1"/>
</dbReference>
<sequence>MSRLTIVALAVLFTLSGGCQAPNDDHAEAQLVRVPYQSTFDQSDREYFVYLPKGYHEDDTTKWPVMLFLHGNGERGNGKNELDYTLAHGPIYEAWVQKRDLPFIIIGPQLHMHGRDSVIGYLKNRSPENYLKRLATGVPEREADFATTVHMSGRPADENYPYESYGPVVGWETVEQDLIDMLDQTLKNYKTDKSRVYLSGLSYGGFGTWYLGSKHPDRFAAINPIVGWGHKELMKPLAEHRMPIWCYAGGRDLVIQKQYFYPGLNELERLGHMARFTIEADMGHDVWKRVYAGQDIYDWLLSHRK</sequence>
<reference evidence="4" key="1">
    <citation type="submission" date="2022-10" db="EMBL/GenBank/DDBJ databases">
        <title>Comparative genomics and taxonomic characterization of three novel marine species of genus Reichenbachiella exhibiting antioxidant and polysaccharide degradation activities.</title>
        <authorList>
            <person name="Muhammad N."/>
            <person name="Lee Y.-J."/>
            <person name="Ko J."/>
            <person name="Kim S.-G."/>
        </authorList>
    </citation>
    <scope>NUCLEOTIDE SEQUENCE</scope>
    <source>
        <strain evidence="4">Wsw4-B4</strain>
    </source>
</reference>
<evidence type="ECO:0000259" key="3">
    <source>
        <dbReference type="Pfam" id="PF00326"/>
    </source>
</evidence>
<evidence type="ECO:0000313" key="5">
    <source>
        <dbReference type="Proteomes" id="UP001062165"/>
    </source>
</evidence>
<evidence type="ECO:0000256" key="1">
    <source>
        <dbReference type="ARBA" id="ARBA00022729"/>
    </source>
</evidence>
<dbReference type="InterPro" id="IPR050955">
    <property type="entry name" value="Plant_Biomass_Hydrol_Est"/>
</dbReference>
<dbReference type="InterPro" id="IPR029058">
    <property type="entry name" value="AB_hydrolase_fold"/>
</dbReference>
<keyword evidence="1 2" id="KW-0732">Signal</keyword>
<organism evidence="4 5">
    <name type="scientific">Reichenbachiella carrageenanivorans</name>
    <dbReference type="NCBI Taxonomy" id="2979869"/>
    <lineage>
        <taxon>Bacteria</taxon>
        <taxon>Pseudomonadati</taxon>
        <taxon>Bacteroidota</taxon>
        <taxon>Cytophagia</taxon>
        <taxon>Cytophagales</taxon>
        <taxon>Reichenbachiellaceae</taxon>
        <taxon>Reichenbachiella</taxon>
    </lineage>
</organism>
<dbReference type="SUPFAM" id="SSF53474">
    <property type="entry name" value="alpha/beta-Hydrolases"/>
    <property type="match status" value="1"/>
</dbReference>
<name>A0ABY6D4D6_9BACT</name>
<accession>A0ABY6D4D6</accession>
<dbReference type="InterPro" id="IPR001375">
    <property type="entry name" value="Peptidase_S9_cat"/>
</dbReference>
<dbReference type="PROSITE" id="PS51257">
    <property type="entry name" value="PROKAR_LIPOPROTEIN"/>
    <property type="match status" value="1"/>
</dbReference>
<evidence type="ECO:0000313" key="4">
    <source>
        <dbReference type="EMBL" id="UXX81017.1"/>
    </source>
</evidence>
<feature type="chain" id="PRO_5045386444" evidence="2">
    <location>
        <begin position="22"/>
        <end position="305"/>
    </location>
</feature>
<dbReference type="Proteomes" id="UP001062165">
    <property type="component" value="Chromosome"/>
</dbReference>
<dbReference type="EMBL" id="CP106735">
    <property type="protein sequence ID" value="UXX81017.1"/>
    <property type="molecule type" value="Genomic_DNA"/>
</dbReference>
<keyword evidence="5" id="KW-1185">Reference proteome</keyword>